<dbReference type="EMBL" id="JBHRYN010000012">
    <property type="protein sequence ID" value="MFC3702337.1"/>
    <property type="molecule type" value="Genomic_DNA"/>
</dbReference>
<dbReference type="Proteomes" id="UP001595710">
    <property type="component" value="Unassembled WGS sequence"/>
</dbReference>
<evidence type="ECO:0000256" key="1">
    <source>
        <dbReference type="SAM" id="SignalP"/>
    </source>
</evidence>
<protein>
    <recommendedName>
        <fullName evidence="4">DUF5723 domain-containing protein</fullName>
    </recommendedName>
</protein>
<reference evidence="3" key="1">
    <citation type="journal article" date="2019" name="Int. J. Syst. Evol. Microbiol.">
        <title>The Global Catalogue of Microorganisms (GCM) 10K type strain sequencing project: providing services to taxonomists for standard genome sequencing and annotation.</title>
        <authorList>
            <consortium name="The Broad Institute Genomics Platform"/>
            <consortium name="The Broad Institute Genome Sequencing Center for Infectious Disease"/>
            <person name="Wu L."/>
            <person name="Ma J."/>
        </authorList>
    </citation>
    <scope>NUCLEOTIDE SEQUENCE [LARGE SCALE GENOMIC DNA]</scope>
    <source>
        <strain evidence="3">CECT 8288</strain>
    </source>
</reference>
<accession>A0ABV7WTQ9</accession>
<proteinExistence type="predicted"/>
<organism evidence="2 3">
    <name type="scientific">Reinekea marina</name>
    <dbReference type="NCBI Taxonomy" id="1310421"/>
    <lineage>
        <taxon>Bacteria</taxon>
        <taxon>Pseudomonadati</taxon>
        <taxon>Pseudomonadota</taxon>
        <taxon>Gammaproteobacteria</taxon>
        <taxon>Oceanospirillales</taxon>
        <taxon>Saccharospirillaceae</taxon>
        <taxon>Reinekea</taxon>
    </lineage>
</organism>
<comment type="caution">
    <text evidence="2">The sequence shown here is derived from an EMBL/GenBank/DDBJ whole genome shotgun (WGS) entry which is preliminary data.</text>
</comment>
<gene>
    <name evidence="2" type="ORF">ACFOND_11860</name>
</gene>
<feature type="chain" id="PRO_5047027963" description="DUF5723 domain-containing protein" evidence="1">
    <location>
        <begin position="23"/>
        <end position="385"/>
    </location>
</feature>
<evidence type="ECO:0000313" key="3">
    <source>
        <dbReference type="Proteomes" id="UP001595710"/>
    </source>
</evidence>
<dbReference type="RefSeq" id="WP_290281352.1">
    <property type="nucleotide sequence ID" value="NZ_JAUFQI010000001.1"/>
</dbReference>
<evidence type="ECO:0008006" key="4">
    <source>
        <dbReference type="Google" id="ProtNLM"/>
    </source>
</evidence>
<sequence>MNAVNCCLCFGLFAVCSNTAMADDFDANVDLNLAASVFQLPDTNEWQPFSTISTKLNAWLYPSENTEVSIRYGLSANGAESESFLQQMTLSSDSRADYLIGDNSSVLWQNSRQTLSLSHQLEQLLATFWFEDVSLNVGRQAISLGTSKVFSPADVIAPSSFDFSFSGYRMGVDAVRLTWYVGPTSELDAGLIKGQDSAVFARFKTNAHAFDVDVTAIQLDESLGLLSIGLIGGMGTIGLWQESALYSEEGDWSVRSSLGADTTVFADLYVMAEYHFNGLGKPSGEYYQRFESQFYRQGSIQPAGRHYLSMIATKPINALLTGQVNWVTSIEDLSGVALLGGNLSVSDNATAALNASIPYSKSNDANTFEYGAFPLGINASLNWVF</sequence>
<name>A0ABV7WTQ9_9GAMM</name>
<keyword evidence="3" id="KW-1185">Reference proteome</keyword>
<feature type="signal peptide" evidence="1">
    <location>
        <begin position="1"/>
        <end position="22"/>
    </location>
</feature>
<keyword evidence="1" id="KW-0732">Signal</keyword>
<evidence type="ECO:0000313" key="2">
    <source>
        <dbReference type="EMBL" id="MFC3702337.1"/>
    </source>
</evidence>